<comment type="caution">
    <text evidence="2">The sequence shown here is derived from an EMBL/GenBank/DDBJ whole genome shotgun (WGS) entry which is preliminary data.</text>
</comment>
<organism evidence="2 3">
    <name type="scientific">Halorubrum ezzemoulense DSM 17463</name>
    <dbReference type="NCBI Taxonomy" id="1121945"/>
    <lineage>
        <taxon>Archaea</taxon>
        <taxon>Methanobacteriati</taxon>
        <taxon>Methanobacteriota</taxon>
        <taxon>Stenosarchaea group</taxon>
        <taxon>Halobacteria</taxon>
        <taxon>Halobacteriales</taxon>
        <taxon>Haloferacaceae</taxon>
        <taxon>Halorubrum</taxon>
    </lineage>
</organism>
<accession>A0A1X4HBC9</accession>
<dbReference type="PANTHER" id="PTHR37292">
    <property type="entry name" value="VNG6097C"/>
    <property type="match status" value="1"/>
</dbReference>
<dbReference type="EMBL" id="NEDJ01000003">
    <property type="protein sequence ID" value="OSP10826.1"/>
    <property type="molecule type" value="Genomic_DNA"/>
</dbReference>
<sequence>MPSDLNISLANKGIQTLVREIEDGKIVLPEFQRDFVWPTGQVAKLLESLLNGYYINTLLTLPVMAGEENVPFPPRSVEGTDEEPVNSGGMEMILDGQQRITSIHYALKAPDTPLDNTKHPQRFGLRFSKVIEGTLDESAIVWNSTYYGMWGELANDDYETQVEKDFVPFTVFRSSDAYDDWRFGMEDFSSTVENLSIDDVREFDRNTKVFRSYDIPIIEFSADTDPTTVVQTFERINTQGLELGVFDILTARLYPDDIQLRKIWERTVRRQPNIRSYSDTTGEGTARNRMLKTLALYRDSECKEADLRDLSSTGFVNDWNQAAEMLDRSLEKAQSSGEGGLGVIQKYGFPYGTMLPTLSNLIHIAERDGSYPDQEGLKMVRQWYWASVFSLRYSGSSDTVSYNDYREVRDWIRDDRDELPDSIEAAPRRIPVELDLTELTRGGPYKGLMSLLVLNGACDFGTFESIEVHEVDDHHIFPNSVLKSGLDSFQYGTTQRNRILNRTVIESRGNRFRYSDSPPSEYVPQMIEEHDEGREGVKQVLEDHFINEKGFEAMLEDDYETFCAERRSVMQNEVSKRVGIDIDWNIGEESRL</sequence>
<dbReference type="RefSeq" id="WP_049930707.1">
    <property type="nucleotide sequence ID" value="NZ_ATXS01000003.1"/>
</dbReference>
<feature type="domain" description="GmrSD restriction endonucleases N-terminal" evidence="1">
    <location>
        <begin position="14"/>
        <end position="253"/>
    </location>
</feature>
<dbReference type="Pfam" id="PF03235">
    <property type="entry name" value="GmrSD_N"/>
    <property type="match status" value="1"/>
</dbReference>
<dbReference type="InterPro" id="IPR004919">
    <property type="entry name" value="GmrSD_N"/>
</dbReference>
<reference evidence="2 3" key="1">
    <citation type="submission" date="2017-04" db="EMBL/GenBank/DDBJ databases">
        <title>MLSA of the genus Halorubrum.</title>
        <authorList>
            <person name="De La Haba R."/>
            <person name="Sanchez-Porro C."/>
            <person name="Infante-Dominguez C."/>
            <person name="Ventosa A."/>
        </authorList>
    </citation>
    <scope>NUCLEOTIDE SEQUENCE [LARGE SCALE GENOMIC DNA]</scope>
    <source>
        <strain evidence="2 3">DSM 17463</strain>
    </source>
</reference>
<dbReference type="Proteomes" id="UP000193587">
    <property type="component" value="Unassembled WGS sequence"/>
</dbReference>
<evidence type="ECO:0000313" key="3">
    <source>
        <dbReference type="Proteomes" id="UP000193587"/>
    </source>
</evidence>
<protein>
    <recommendedName>
        <fullName evidence="1">GmrSD restriction endonucleases N-terminal domain-containing protein</fullName>
    </recommendedName>
</protein>
<name>A0A1X4HBC9_HALEZ</name>
<dbReference type="PANTHER" id="PTHR37292:SF2">
    <property type="entry name" value="DUF262 DOMAIN-CONTAINING PROTEIN"/>
    <property type="match status" value="1"/>
</dbReference>
<dbReference type="STRING" id="1121945.GCA_000421805_01109"/>
<evidence type="ECO:0000259" key="1">
    <source>
        <dbReference type="Pfam" id="PF03235"/>
    </source>
</evidence>
<gene>
    <name evidence="2" type="ORF">B9H04_02090</name>
</gene>
<proteinExistence type="predicted"/>
<dbReference type="AlphaFoldDB" id="A0A1X4HBC9"/>
<evidence type="ECO:0000313" key="2">
    <source>
        <dbReference type="EMBL" id="OSP10826.1"/>
    </source>
</evidence>